<reference evidence="2" key="1">
    <citation type="submission" date="2018-10" db="EMBL/GenBank/DDBJ databases">
        <title>Schaedlerella arabinophila gen. nov. sp. nov., isolated from the mouse intestinal tract and comparative analysis with the genome of the closely related altered Schaedler flora strain ASF502.</title>
        <authorList>
            <person name="Miyake S."/>
            <person name="Soh M."/>
            <person name="Seedorf H."/>
        </authorList>
    </citation>
    <scope>NUCLEOTIDE SEQUENCE [LARGE SCALE GENOMIC DNA]</scope>
    <source>
        <strain evidence="2">DSM 106076</strain>
    </source>
</reference>
<dbReference type="RefSeq" id="WP_125130088.1">
    <property type="nucleotide sequence ID" value="NZ_RHJS01000002.1"/>
</dbReference>
<evidence type="ECO:0000313" key="2">
    <source>
        <dbReference type="EMBL" id="RRK34872.1"/>
    </source>
</evidence>
<dbReference type="PROSITE" id="PS51481">
    <property type="entry name" value="DHAK"/>
    <property type="match status" value="1"/>
</dbReference>
<sequence>MWIFNSEETALGEALEGMISAEPETYRRLDTKYGYGMFRRDLPPDRVRIIVDGGGGYGPMWAGFARPGLADAAVHGEFNSAPNAYVLYEMAKAVDAGKGVLFLCNHFMGDYLNNDMALELLEREGIRAKACYISDDVCSCIGEEKEARGGLHGIAQIAKLAWNCAARGDSLDQVFRLAQKGNDRLRSITMKVEDQGQILVGPGFSGEPPKETVPFESADQLASLALEKLLAELEPYGPKEVFLCINRLRRMCFTEGFVVLRAAVRYLRERGIGVCGSSVGTYFDVFDSNGCMISLLAADEEMKACLGSVSGYDFTV</sequence>
<dbReference type="GO" id="GO:0005829">
    <property type="term" value="C:cytosol"/>
    <property type="evidence" value="ECO:0007669"/>
    <property type="project" value="TreeGrafter"/>
</dbReference>
<dbReference type="PANTHER" id="PTHR28629:SF4">
    <property type="entry name" value="TRIOKINASE_FMN CYCLASE"/>
    <property type="match status" value="1"/>
</dbReference>
<proteinExistence type="predicted"/>
<feature type="domain" description="DhaK" evidence="1">
    <location>
        <begin position="6"/>
        <end position="316"/>
    </location>
</feature>
<dbReference type="InterPro" id="IPR004006">
    <property type="entry name" value="DhaK_dom"/>
</dbReference>
<dbReference type="InterPro" id="IPR050861">
    <property type="entry name" value="Dihydroxyacetone_Kinase"/>
</dbReference>
<dbReference type="AlphaFoldDB" id="A0A426DQE7"/>
<organism evidence="2 3">
    <name type="scientific">Schaedlerella arabinosiphila</name>
    <dbReference type="NCBI Taxonomy" id="2044587"/>
    <lineage>
        <taxon>Bacteria</taxon>
        <taxon>Bacillati</taxon>
        <taxon>Bacillota</taxon>
        <taxon>Clostridia</taxon>
        <taxon>Lachnospirales</taxon>
        <taxon>Lachnospiraceae</taxon>
        <taxon>Schaedlerella</taxon>
    </lineage>
</organism>
<dbReference type="EMBL" id="RHJS01000002">
    <property type="protein sequence ID" value="RRK34872.1"/>
    <property type="molecule type" value="Genomic_DNA"/>
</dbReference>
<dbReference type="GO" id="GO:0019563">
    <property type="term" value="P:glycerol catabolic process"/>
    <property type="evidence" value="ECO:0007669"/>
    <property type="project" value="TreeGrafter"/>
</dbReference>
<protein>
    <recommendedName>
        <fullName evidence="1">DhaK domain-containing protein</fullName>
    </recommendedName>
</protein>
<name>A0A426DQE7_9FIRM</name>
<dbReference type="Pfam" id="PF02733">
    <property type="entry name" value="Dak1"/>
    <property type="match status" value="1"/>
</dbReference>
<dbReference type="GO" id="GO:0004371">
    <property type="term" value="F:glycerone kinase activity"/>
    <property type="evidence" value="ECO:0007669"/>
    <property type="project" value="InterPro"/>
</dbReference>
<dbReference type="SUPFAM" id="SSF82549">
    <property type="entry name" value="DAK1/DegV-like"/>
    <property type="match status" value="1"/>
</dbReference>
<dbReference type="PANTHER" id="PTHR28629">
    <property type="entry name" value="TRIOKINASE/FMN CYCLASE"/>
    <property type="match status" value="1"/>
</dbReference>
<dbReference type="Gene3D" id="3.40.50.10440">
    <property type="entry name" value="Dihydroxyacetone kinase, domain 1"/>
    <property type="match status" value="1"/>
</dbReference>
<evidence type="ECO:0000313" key="3">
    <source>
        <dbReference type="Proteomes" id="UP000274920"/>
    </source>
</evidence>
<dbReference type="Gene3D" id="3.30.1180.20">
    <property type="entry name" value="Dihydroxyacetone kinase, domain 2"/>
    <property type="match status" value="1"/>
</dbReference>
<keyword evidence="3" id="KW-1185">Reference proteome</keyword>
<gene>
    <name evidence="2" type="ORF">EBB54_28695</name>
</gene>
<accession>A0A426DQE7</accession>
<dbReference type="Proteomes" id="UP000274920">
    <property type="component" value="Unassembled WGS sequence"/>
</dbReference>
<comment type="caution">
    <text evidence="2">The sequence shown here is derived from an EMBL/GenBank/DDBJ whole genome shotgun (WGS) entry which is preliminary data.</text>
</comment>
<evidence type="ECO:0000259" key="1">
    <source>
        <dbReference type="PROSITE" id="PS51481"/>
    </source>
</evidence>